<name>A0A221K0Z4_9RHOB</name>
<organism evidence="1 2">
    <name type="scientific">Pseudosulfitobacter pseudonitzschiae</name>
    <dbReference type="NCBI Taxonomy" id="1402135"/>
    <lineage>
        <taxon>Bacteria</taxon>
        <taxon>Pseudomonadati</taxon>
        <taxon>Pseudomonadota</taxon>
        <taxon>Alphaproteobacteria</taxon>
        <taxon>Rhodobacterales</taxon>
        <taxon>Roseobacteraceae</taxon>
        <taxon>Pseudosulfitobacter</taxon>
    </lineage>
</organism>
<proteinExistence type="predicted"/>
<protein>
    <recommendedName>
        <fullName evidence="3">Lipoprotein</fullName>
    </recommendedName>
</protein>
<gene>
    <name evidence="1" type="ORF">SULPSESMR1_01860</name>
</gene>
<evidence type="ECO:0000313" key="2">
    <source>
        <dbReference type="Proteomes" id="UP000199754"/>
    </source>
</evidence>
<dbReference type="RefSeq" id="WP_240311319.1">
    <property type="nucleotide sequence ID" value="NZ_CP022415.1"/>
</dbReference>
<keyword evidence="2" id="KW-1185">Reference proteome</keyword>
<dbReference type="EMBL" id="CP022415">
    <property type="protein sequence ID" value="ASM72668.1"/>
    <property type="molecule type" value="Genomic_DNA"/>
</dbReference>
<reference evidence="1 2" key="1">
    <citation type="submission" date="2017-07" db="EMBL/GenBank/DDBJ databases">
        <title>Genome Sequence of Sulfitobacter pseudonitzschiae Strain SMR1 Isolated from a culture of the Diatom Skeletonema marinoi.</title>
        <authorList>
            <person name="Topel M."/>
            <person name="Pinder M.I.M."/>
            <person name="Johansson O.N."/>
            <person name="Kourtchenko O."/>
            <person name="Godhe A."/>
            <person name="Clarke A.K."/>
        </authorList>
    </citation>
    <scope>NUCLEOTIDE SEQUENCE [LARGE SCALE GENOMIC DNA]</scope>
    <source>
        <strain evidence="1 2">SMR1</strain>
    </source>
</reference>
<evidence type="ECO:0008006" key="3">
    <source>
        <dbReference type="Google" id="ProtNLM"/>
    </source>
</evidence>
<evidence type="ECO:0000313" key="1">
    <source>
        <dbReference type="EMBL" id="ASM72668.1"/>
    </source>
</evidence>
<dbReference type="AlphaFoldDB" id="A0A221K0Z4"/>
<accession>A0A221K0Z4</accession>
<dbReference type="PROSITE" id="PS51257">
    <property type="entry name" value="PROKAR_LIPOPROTEIN"/>
    <property type="match status" value="1"/>
</dbReference>
<dbReference type="KEGG" id="spse:SULPSESMR1_01860"/>
<dbReference type="Proteomes" id="UP000199754">
    <property type="component" value="Chromosome"/>
</dbReference>
<sequence length="108" mass="11784">MRIILLLVVALAVAACTERDKGIAFDGHYYRAKTKKVDDDRAQFQSEIRPVSQSLTGAREAGRHAGTKYCIENFGTSNIAWTRGPDGEDGALSVNNDTLLLQGKCDVL</sequence>